<evidence type="ECO:0000313" key="2">
    <source>
        <dbReference type="EMBL" id="RED49289.1"/>
    </source>
</evidence>
<organism evidence="2 3">
    <name type="scientific">Seonamhaeicola aphaedonensis</name>
    <dbReference type="NCBI Taxonomy" id="1461338"/>
    <lineage>
        <taxon>Bacteria</taxon>
        <taxon>Pseudomonadati</taxon>
        <taxon>Bacteroidota</taxon>
        <taxon>Flavobacteriia</taxon>
        <taxon>Flavobacteriales</taxon>
        <taxon>Flavobacteriaceae</taxon>
    </lineage>
</organism>
<dbReference type="Proteomes" id="UP000256629">
    <property type="component" value="Unassembled WGS sequence"/>
</dbReference>
<reference evidence="2 3" key="1">
    <citation type="submission" date="2018-07" db="EMBL/GenBank/DDBJ databases">
        <title>Genomic Encyclopedia of Type Strains, Phase III (KMG-III): the genomes of soil and plant-associated and newly described type strains.</title>
        <authorList>
            <person name="Whitman W."/>
        </authorList>
    </citation>
    <scope>NUCLEOTIDE SEQUENCE [LARGE SCALE GENOMIC DNA]</scope>
    <source>
        <strain evidence="2 3">CECT 8487</strain>
    </source>
</reference>
<proteinExistence type="predicted"/>
<sequence length="266" mass="31439">MITNHRVENATIGFYKFCFRQSLVFNNLEPVLVDNYKFLKFKKTYKIIVGVVIFFTLPTLLLFCFLYFKYHEPLPNGSKGKQADDLAAKMLVAINYEAFIATDVFEWTFKNRRHYKWEKRKNICEVYWEQYKISLDLNDSRQHKAYVHSFKVDGDLAEKLIKKAIKYYENDSFWVFAPYRVFDEGVKRELIKDDLLVTYTNGDSYLWNLDNDGMPISFKMWTSEFPIDGLEVLWSNWKTTETGAKLPTLIKLFIFGTEISDIKGTS</sequence>
<keyword evidence="1" id="KW-0812">Transmembrane</keyword>
<name>A0A3D9HIE5_9FLAO</name>
<dbReference type="AlphaFoldDB" id="A0A3D9HIE5"/>
<feature type="transmembrane region" description="Helical" evidence="1">
    <location>
        <begin position="47"/>
        <end position="68"/>
    </location>
</feature>
<protein>
    <submittedName>
        <fullName evidence="2">Uncharacterized protein</fullName>
    </submittedName>
</protein>
<accession>A0A3D9HIE5</accession>
<evidence type="ECO:0000313" key="3">
    <source>
        <dbReference type="Proteomes" id="UP000256629"/>
    </source>
</evidence>
<keyword evidence="1" id="KW-1133">Transmembrane helix</keyword>
<comment type="caution">
    <text evidence="2">The sequence shown here is derived from an EMBL/GenBank/DDBJ whole genome shotgun (WGS) entry which is preliminary data.</text>
</comment>
<keyword evidence="1" id="KW-0472">Membrane</keyword>
<dbReference type="RefSeq" id="WP_245940196.1">
    <property type="nucleotide sequence ID" value="NZ_QRDX01000002.1"/>
</dbReference>
<evidence type="ECO:0000256" key="1">
    <source>
        <dbReference type="SAM" id="Phobius"/>
    </source>
</evidence>
<keyword evidence="3" id="KW-1185">Reference proteome</keyword>
<gene>
    <name evidence="2" type="ORF">DFQ02_10251</name>
</gene>
<dbReference type="EMBL" id="QRDX01000002">
    <property type="protein sequence ID" value="RED49289.1"/>
    <property type="molecule type" value="Genomic_DNA"/>
</dbReference>